<keyword evidence="5" id="KW-0547">Nucleotide-binding</keyword>
<dbReference type="Proteomes" id="UP001605036">
    <property type="component" value="Unassembled WGS sequence"/>
</dbReference>
<dbReference type="PROSITE" id="PS50067">
    <property type="entry name" value="KINESIN_MOTOR_2"/>
    <property type="match status" value="1"/>
</dbReference>
<keyword evidence="2" id="KW-0493">Microtubule</keyword>
<dbReference type="InterPro" id="IPR001752">
    <property type="entry name" value="Kinesin_motor_dom"/>
</dbReference>
<keyword evidence="9" id="KW-1185">Reference proteome</keyword>
<evidence type="ECO:0000313" key="9">
    <source>
        <dbReference type="Proteomes" id="UP001605036"/>
    </source>
</evidence>
<dbReference type="EMBL" id="JBHFFA010000002">
    <property type="protein sequence ID" value="KAL2644756.1"/>
    <property type="molecule type" value="Genomic_DNA"/>
</dbReference>
<gene>
    <name evidence="8" type="ORF">R1flu_012343</name>
</gene>
<protein>
    <recommendedName>
        <fullName evidence="7">Kinesin motor domain-containing protein</fullName>
    </recommendedName>
</protein>
<dbReference type="GO" id="GO:0003774">
    <property type="term" value="F:cytoskeletal motor activity"/>
    <property type="evidence" value="ECO:0007669"/>
    <property type="project" value="UniProtKB-UniRule"/>
</dbReference>
<dbReference type="PANTHER" id="PTHR47968">
    <property type="entry name" value="CENTROMERE PROTEIN E"/>
    <property type="match status" value="1"/>
</dbReference>
<evidence type="ECO:0000313" key="8">
    <source>
        <dbReference type="EMBL" id="KAL2644756.1"/>
    </source>
</evidence>
<dbReference type="Pfam" id="PF00225">
    <property type="entry name" value="Kinesin"/>
    <property type="match status" value="1"/>
</dbReference>
<comment type="similarity">
    <text evidence="5">Belongs to the TRAFAC class myosin-kinesin ATPase superfamily. Kinesin family.</text>
</comment>
<feature type="binding site" evidence="5">
    <location>
        <begin position="91"/>
        <end position="98"/>
    </location>
    <ligand>
        <name>ATP</name>
        <dbReference type="ChEBI" id="CHEBI:30616"/>
    </ligand>
</feature>
<reference evidence="8 9" key="1">
    <citation type="submission" date="2024-09" db="EMBL/GenBank/DDBJ databases">
        <title>Chromosome-scale assembly of Riccia fluitans.</title>
        <authorList>
            <person name="Paukszto L."/>
            <person name="Sawicki J."/>
            <person name="Karawczyk K."/>
            <person name="Piernik-Szablinska J."/>
            <person name="Szczecinska M."/>
            <person name="Mazdziarz M."/>
        </authorList>
    </citation>
    <scope>NUCLEOTIDE SEQUENCE [LARGE SCALE GENOMIC DNA]</scope>
    <source>
        <strain evidence="8">Rf_01</strain>
        <tissue evidence="8">Aerial parts of the thallus</tissue>
    </source>
</reference>
<evidence type="ECO:0000256" key="4">
    <source>
        <dbReference type="ARBA" id="ARBA00023175"/>
    </source>
</evidence>
<feature type="domain" description="Kinesin motor" evidence="7">
    <location>
        <begin position="5"/>
        <end position="370"/>
    </location>
</feature>
<evidence type="ECO:0000259" key="7">
    <source>
        <dbReference type="PROSITE" id="PS50067"/>
    </source>
</evidence>
<dbReference type="GO" id="GO:0005524">
    <property type="term" value="F:ATP binding"/>
    <property type="evidence" value="ECO:0007669"/>
    <property type="project" value="UniProtKB-UniRule"/>
</dbReference>
<keyword evidence="1" id="KW-0597">Phosphoprotein</keyword>
<name>A0ABD1ZAF9_9MARC</name>
<keyword evidence="5" id="KW-0067">ATP-binding</keyword>
<dbReference type="PRINTS" id="PR00380">
    <property type="entry name" value="KINESINHEAVY"/>
</dbReference>
<evidence type="ECO:0000256" key="6">
    <source>
        <dbReference type="SAM" id="Coils"/>
    </source>
</evidence>
<dbReference type="AlphaFoldDB" id="A0ABD1ZAF9"/>
<dbReference type="InterPro" id="IPR027417">
    <property type="entry name" value="P-loop_NTPase"/>
</dbReference>
<dbReference type="InterPro" id="IPR036961">
    <property type="entry name" value="Kinesin_motor_dom_sf"/>
</dbReference>
<evidence type="ECO:0000256" key="1">
    <source>
        <dbReference type="ARBA" id="ARBA00022553"/>
    </source>
</evidence>
<dbReference type="SMART" id="SM00129">
    <property type="entry name" value="KISc"/>
    <property type="match status" value="1"/>
</dbReference>
<feature type="coiled-coil region" evidence="6">
    <location>
        <begin position="664"/>
        <end position="691"/>
    </location>
</feature>
<evidence type="ECO:0000256" key="3">
    <source>
        <dbReference type="ARBA" id="ARBA00023054"/>
    </source>
</evidence>
<dbReference type="InterPro" id="IPR027640">
    <property type="entry name" value="Kinesin-like_fam"/>
</dbReference>
<accession>A0ABD1ZAF9</accession>
<keyword evidence="4 5" id="KW-0505">Motor protein</keyword>
<dbReference type="PANTHER" id="PTHR47968:SF62">
    <property type="entry name" value="KINESIN FAMILY MEMBER 5A"/>
    <property type="match status" value="1"/>
</dbReference>
<dbReference type="InterPro" id="IPR056524">
    <property type="entry name" value="KIF6/9_C"/>
</dbReference>
<evidence type="ECO:0000256" key="5">
    <source>
        <dbReference type="PROSITE-ProRule" id="PRU00283"/>
    </source>
</evidence>
<sequence>MGHHRVKVFVRLRPSCRPSTAIHVDHAANTIRIDVQKQHGGGPPRPYNDQMVFPFDNVIQSSCQETVFDQCAKSVVEDILGGYNGTILTYGQTGSGKTYTMTGDTKAYAHRGIIPRAVERIFAEKVAKPEAGITVHVSYLEVYNEGIYDLLPQRRLASAVSLTAMEDNGLIEIKGLNKMHCSTEAEALKYFFEGERHRSVAPHTLNQMSSRSHCVFTLFVERHSGLRTLEEVTSCKLNLVDLAGLERLKRTEVGGQTKKEAMLINKSLSFLEQVVSHTLRFAALVMQKQRLSLEAYYLKSALHWADRAAVYALRQGTGHVPFRQSRLTTLLKDALGGNCKTVLIACAWAEDFFLDETISTLRFAQRVKYLKTSAIINKKPDDANIERKYVREISDLKQELALRDALTGRPSISYDDLTEETRSELRERIQAFLAEEAGIDSIPIENFKQVKELLCLFKEAQVSLRRELEKLLRDYGGGPDTFLNHPATDIEMNPGSTEGDDEEYVGELDTEGFHVGPVAPDDARPDLPPSPHAMVRALRSPELRYGDDTLLDYNKSPPIKAAPPDLWDLDLEERNEAFLEYKHNTEEGQIQEQELKTKTAELRMRKRSARELYTTVNNSKHEIADVKLLDSASKAGARVEFGNQAFDEQKYHLMQRFRVARSAYQRAFQELKEVKTNLELLQQEVRDCKQKLLESFYRWFETMSMYRGDMSKMEAFSSGSPAAVVSGPKQSVYKGDIDVGKVEAPLPASAGVVTGSKLGMTKSPGLNHEIVKGSVMVPQQQNKTRSKGGK</sequence>
<dbReference type="GO" id="GO:0005874">
    <property type="term" value="C:microtubule"/>
    <property type="evidence" value="ECO:0007669"/>
    <property type="project" value="UniProtKB-KW"/>
</dbReference>
<dbReference type="Gene3D" id="3.40.850.10">
    <property type="entry name" value="Kinesin motor domain"/>
    <property type="match status" value="1"/>
</dbReference>
<proteinExistence type="inferred from homology"/>
<dbReference type="SUPFAM" id="SSF52540">
    <property type="entry name" value="P-loop containing nucleoside triphosphate hydrolases"/>
    <property type="match status" value="1"/>
</dbReference>
<keyword evidence="3 6" id="KW-0175">Coiled coil</keyword>
<organism evidence="8 9">
    <name type="scientific">Riccia fluitans</name>
    <dbReference type="NCBI Taxonomy" id="41844"/>
    <lineage>
        <taxon>Eukaryota</taxon>
        <taxon>Viridiplantae</taxon>
        <taxon>Streptophyta</taxon>
        <taxon>Embryophyta</taxon>
        <taxon>Marchantiophyta</taxon>
        <taxon>Marchantiopsida</taxon>
        <taxon>Marchantiidae</taxon>
        <taxon>Marchantiales</taxon>
        <taxon>Ricciaceae</taxon>
        <taxon>Riccia</taxon>
    </lineage>
</organism>
<comment type="caution">
    <text evidence="8">The sequence shown here is derived from an EMBL/GenBank/DDBJ whole genome shotgun (WGS) entry which is preliminary data.</text>
</comment>
<dbReference type="Pfam" id="PF23735">
    <property type="entry name" value="KIF9"/>
    <property type="match status" value="1"/>
</dbReference>
<evidence type="ECO:0000256" key="2">
    <source>
        <dbReference type="ARBA" id="ARBA00022701"/>
    </source>
</evidence>